<dbReference type="Gene3D" id="2.60.40.10">
    <property type="entry name" value="Immunoglobulins"/>
    <property type="match status" value="1"/>
</dbReference>
<proteinExistence type="predicted"/>
<dbReference type="SUPFAM" id="SSF49299">
    <property type="entry name" value="PKD domain"/>
    <property type="match status" value="1"/>
</dbReference>
<dbReference type="InterPro" id="IPR035986">
    <property type="entry name" value="PKD_dom_sf"/>
</dbReference>
<comment type="caution">
    <text evidence="1">The sequence shown here is derived from an EMBL/GenBank/DDBJ whole genome shotgun (WGS) entry which is preliminary data.</text>
</comment>
<gene>
    <name evidence="1" type="ORF">S01H1_41139</name>
</gene>
<dbReference type="InterPro" id="IPR013783">
    <property type="entry name" value="Ig-like_fold"/>
</dbReference>
<accession>X0V096</accession>
<dbReference type="EMBL" id="BARS01026072">
    <property type="protein sequence ID" value="GAG11485.1"/>
    <property type="molecule type" value="Genomic_DNA"/>
</dbReference>
<feature type="non-terminal residue" evidence="1">
    <location>
        <position position="140"/>
    </location>
</feature>
<sequence length="140" mass="14638">MNIASKKPTCTTAAFLRLGIKAACALVIVFMGCELVNNPPSIDIHVEDESPLTGSTQTFTAVATDLDEDVISITWSATDGQFTKTTGEVVKWTAPMSTGKVTITAVADDRKAGGTDTAQVMLAVGNDLPIITAFTSSPDN</sequence>
<dbReference type="AlphaFoldDB" id="X0V096"/>
<organism evidence="1">
    <name type="scientific">marine sediment metagenome</name>
    <dbReference type="NCBI Taxonomy" id="412755"/>
    <lineage>
        <taxon>unclassified sequences</taxon>
        <taxon>metagenomes</taxon>
        <taxon>ecological metagenomes</taxon>
    </lineage>
</organism>
<evidence type="ECO:0008006" key="2">
    <source>
        <dbReference type="Google" id="ProtNLM"/>
    </source>
</evidence>
<dbReference type="PROSITE" id="PS51257">
    <property type="entry name" value="PROKAR_LIPOPROTEIN"/>
    <property type="match status" value="1"/>
</dbReference>
<reference evidence="1" key="1">
    <citation type="journal article" date="2014" name="Front. Microbiol.">
        <title>High frequency of phylogenetically diverse reductive dehalogenase-homologous genes in deep subseafloor sedimentary metagenomes.</title>
        <authorList>
            <person name="Kawai M."/>
            <person name="Futagami T."/>
            <person name="Toyoda A."/>
            <person name="Takaki Y."/>
            <person name="Nishi S."/>
            <person name="Hori S."/>
            <person name="Arai W."/>
            <person name="Tsubouchi T."/>
            <person name="Morono Y."/>
            <person name="Uchiyama I."/>
            <person name="Ito T."/>
            <person name="Fujiyama A."/>
            <person name="Inagaki F."/>
            <person name="Takami H."/>
        </authorList>
    </citation>
    <scope>NUCLEOTIDE SEQUENCE</scope>
    <source>
        <strain evidence="1">Expedition CK06-06</strain>
    </source>
</reference>
<protein>
    <recommendedName>
        <fullName evidence="2">BIG2 domain-containing protein</fullName>
    </recommendedName>
</protein>
<evidence type="ECO:0000313" key="1">
    <source>
        <dbReference type="EMBL" id="GAG11485.1"/>
    </source>
</evidence>
<name>X0V096_9ZZZZ</name>